<dbReference type="EMBL" id="SWKV01000076">
    <property type="protein sequence ID" value="KAF3033743.1"/>
    <property type="molecule type" value="Genomic_DNA"/>
</dbReference>
<evidence type="ECO:0000313" key="2">
    <source>
        <dbReference type="EMBL" id="KAF3033743.1"/>
    </source>
</evidence>
<evidence type="ECO:0000256" key="1">
    <source>
        <dbReference type="SAM" id="Phobius"/>
    </source>
</evidence>
<organism evidence="2 3">
    <name type="scientific">Didymella heteroderae</name>
    <dbReference type="NCBI Taxonomy" id="1769908"/>
    <lineage>
        <taxon>Eukaryota</taxon>
        <taxon>Fungi</taxon>
        <taxon>Dikarya</taxon>
        <taxon>Ascomycota</taxon>
        <taxon>Pezizomycotina</taxon>
        <taxon>Dothideomycetes</taxon>
        <taxon>Pleosporomycetidae</taxon>
        <taxon>Pleosporales</taxon>
        <taxon>Pleosporineae</taxon>
        <taxon>Didymellaceae</taxon>
        <taxon>Didymella</taxon>
    </lineage>
</organism>
<dbReference type="PANTHER" id="PTHR37992">
    <property type="entry name" value="EXPRESSED PROTEIN"/>
    <property type="match status" value="1"/>
</dbReference>
<feature type="transmembrane region" description="Helical" evidence="1">
    <location>
        <begin position="129"/>
        <end position="148"/>
    </location>
</feature>
<dbReference type="OrthoDB" id="3342455at2759"/>
<dbReference type="AlphaFoldDB" id="A0A9P4WJ81"/>
<dbReference type="InterPro" id="IPR013920">
    <property type="entry name" value="DUF1774_fun"/>
</dbReference>
<feature type="transmembrane region" description="Helical" evidence="1">
    <location>
        <begin position="99"/>
        <end position="123"/>
    </location>
</feature>
<feature type="transmembrane region" description="Helical" evidence="1">
    <location>
        <begin position="157"/>
        <end position="177"/>
    </location>
</feature>
<feature type="transmembrane region" description="Helical" evidence="1">
    <location>
        <begin position="23"/>
        <end position="45"/>
    </location>
</feature>
<feature type="transmembrane region" description="Helical" evidence="1">
    <location>
        <begin position="192"/>
        <end position="217"/>
    </location>
</feature>
<dbReference type="PANTHER" id="PTHR37992:SF1">
    <property type="entry name" value="DUF1774-DOMAIN-CONTAINING PROTEIN"/>
    <property type="match status" value="1"/>
</dbReference>
<evidence type="ECO:0008006" key="4">
    <source>
        <dbReference type="Google" id="ProtNLM"/>
    </source>
</evidence>
<feature type="transmembrane region" description="Helical" evidence="1">
    <location>
        <begin position="65"/>
        <end position="87"/>
    </location>
</feature>
<accession>A0A9P4WJ81</accession>
<proteinExistence type="predicted"/>
<keyword evidence="1" id="KW-0812">Transmembrane</keyword>
<protein>
    <recommendedName>
        <fullName evidence="4">DUF1774-domain-containing protein</fullName>
    </recommendedName>
</protein>
<dbReference type="Proteomes" id="UP000758155">
    <property type="component" value="Unassembled WGS sequence"/>
</dbReference>
<name>A0A9P4WJ81_9PLEO</name>
<keyword evidence="1" id="KW-0472">Membrane</keyword>
<gene>
    <name evidence="2" type="ORF">E8E12_002893</name>
</gene>
<dbReference type="Pfam" id="PF08611">
    <property type="entry name" value="DUF1774"/>
    <property type="match status" value="1"/>
</dbReference>
<comment type="caution">
    <text evidence="2">The sequence shown here is derived from an EMBL/GenBank/DDBJ whole genome shotgun (WGS) entry which is preliminary data.</text>
</comment>
<keyword evidence="1" id="KW-1133">Transmembrane helix</keyword>
<keyword evidence="3" id="KW-1185">Reference proteome</keyword>
<evidence type="ECO:0000313" key="3">
    <source>
        <dbReference type="Proteomes" id="UP000758155"/>
    </source>
</evidence>
<reference evidence="2" key="1">
    <citation type="submission" date="2019-04" db="EMBL/GenBank/DDBJ databases">
        <title>Sequencing of skin fungus with MAO and IRED activity.</title>
        <authorList>
            <person name="Marsaioli A.J."/>
            <person name="Bonatto J.M.C."/>
            <person name="Reis Junior O."/>
        </authorList>
    </citation>
    <scope>NUCLEOTIDE SEQUENCE</scope>
    <source>
        <strain evidence="2">28M1</strain>
    </source>
</reference>
<sequence length="241" mass="27285">MSEGSGSSNPFARREEFSTQSILLYKISTGLSYIILLVTAVYYTFNKPHEGHGAHHRFWQQQPATPFAQSSIITSIYWIVLFVLQLIYAYSLWSSNTTYLVAAANIGTHYITSNLLLFGFIHLWVRSHFWLAELLLVINFFNLSFAYFRHPTTPRPIHIGTISGPLAWNFVALYWVATGVGQFLSKLPILQLQWIFAFTIGGLLFVLSLAVGMPGLLGRDPFPRGQIVNEDRERAPLLADE</sequence>